<evidence type="ECO:0000256" key="12">
    <source>
        <dbReference type="ARBA" id="ARBA00022801"/>
    </source>
</evidence>
<comment type="caution">
    <text evidence="26">The sequence shown here is derived from an EMBL/GenBank/DDBJ whole genome shotgun (WGS) entry which is preliminary data.</text>
</comment>
<evidence type="ECO:0000256" key="9">
    <source>
        <dbReference type="ARBA" id="ARBA00022692"/>
    </source>
</evidence>
<dbReference type="InterPro" id="IPR036890">
    <property type="entry name" value="HATPase_C_sf"/>
</dbReference>
<sequence length="450" mass="46659">MRRALIWITLLTSALVAALLLGAVTVLDWRDAGARASADATAQATAVAQVLSITVDHDALRRAVAMTSAGARGDLAVHLAGGPTVGTSHVGPQDVAAAAGRSGSVDVDAPGGTARLRPVTTVDHDTAVVEVYLPGDAALAGLLPRFGALLLVAVGSVLAAGLVAWLRSASMVTALRTLAASAATIGGDREHPPISIDGPEELTDLAASLNRIADRVRQLLASEREMVADLSHRLRTPLTALRLDSESIGGGPVADRIRRAVATLGADVDELIRTAGDTCREASTTCDAAVVVGDRMAFWSALAEHQNRRCEFTCEPDTAPVPLPAQDLAAVVDALAGNVFQHTPSGVPMAVTLVRHGGWVTLVVEDGGPGIADPEAALRRGASSQGSTGLGLDIARHAVEATGGTIFVDRGRLRGARIRLRFGEAGAHHARGEPRAWRLWSRRARSASTR</sequence>
<keyword evidence="13" id="KW-0067">ATP-binding</keyword>
<dbReference type="InterPro" id="IPR003661">
    <property type="entry name" value="HisK_dim/P_dom"/>
</dbReference>
<keyword evidence="19" id="KW-0843">Virulence</keyword>
<comment type="cofactor">
    <cofactor evidence="2">
        <name>Mn(2+)</name>
        <dbReference type="ChEBI" id="CHEBI:29035"/>
    </cofactor>
</comment>
<dbReference type="GO" id="GO:0005886">
    <property type="term" value="C:plasma membrane"/>
    <property type="evidence" value="ECO:0007669"/>
    <property type="project" value="UniProtKB-SubCell"/>
</dbReference>
<keyword evidence="18" id="KW-0346">Stress response</keyword>
<dbReference type="CDD" id="cd00082">
    <property type="entry name" value="HisKA"/>
    <property type="match status" value="1"/>
</dbReference>
<keyword evidence="20" id="KW-0464">Manganese</keyword>
<dbReference type="PROSITE" id="PS50885">
    <property type="entry name" value="HAMP"/>
    <property type="match status" value="1"/>
</dbReference>
<comment type="cofactor">
    <cofactor evidence="3">
        <name>Mg(2+)</name>
        <dbReference type="ChEBI" id="CHEBI:18420"/>
    </cofactor>
</comment>
<dbReference type="InterPro" id="IPR036097">
    <property type="entry name" value="HisK_dim/P_sf"/>
</dbReference>
<comment type="catalytic activity">
    <reaction evidence="1">
        <text>ATP + protein L-histidine = ADP + protein N-phospho-L-histidine.</text>
        <dbReference type="EC" id="2.7.13.3"/>
    </reaction>
</comment>
<keyword evidence="16 23" id="KW-1133">Transmembrane helix</keyword>
<keyword evidence="7" id="KW-0597">Phosphoprotein</keyword>
<keyword evidence="8" id="KW-0808">Transferase</keyword>
<dbReference type="InterPro" id="IPR004358">
    <property type="entry name" value="Sig_transdc_His_kin-like_C"/>
</dbReference>
<dbReference type="GO" id="GO:0004721">
    <property type="term" value="F:phosphoprotein phosphatase activity"/>
    <property type="evidence" value="ECO:0007669"/>
    <property type="project" value="UniProtKB-KW"/>
</dbReference>
<dbReference type="AlphaFoldDB" id="A0A4D4J7L2"/>
<dbReference type="EC" id="2.7.13.3" evidence="5"/>
<keyword evidence="10" id="KW-0547">Nucleotide-binding</keyword>
<keyword evidence="9 23" id="KW-0812">Transmembrane</keyword>
<evidence type="ECO:0000256" key="19">
    <source>
        <dbReference type="ARBA" id="ARBA00023026"/>
    </source>
</evidence>
<feature type="domain" description="HAMP" evidence="25">
    <location>
        <begin position="169"/>
        <end position="221"/>
    </location>
</feature>
<keyword evidence="17" id="KW-0902">Two-component regulatory system</keyword>
<evidence type="ECO:0000256" key="17">
    <source>
        <dbReference type="ARBA" id="ARBA00023012"/>
    </source>
</evidence>
<evidence type="ECO:0000256" key="8">
    <source>
        <dbReference type="ARBA" id="ARBA00022679"/>
    </source>
</evidence>
<dbReference type="Pfam" id="PF02518">
    <property type="entry name" value="HATPase_c"/>
    <property type="match status" value="1"/>
</dbReference>
<evidence type="ECO:0000256" key="14">
    <source>
        <dbReference type="ARBA" id="ARBA00022842"/>
    </source>
</evidence>
<organism evidence="26 27">
    <name type="scientific">Gandjariella thermophila</name>
    <dbReference type="NCBI Taxonomy" id="1931992"/>
    <lineage>
        <taxon>Bacteria</taxon>
        <taxon>Bacillati</taxon>
        <taxon>Actinomycetota</taxon>
        <taxon>Actinomycetes</taxon>
        <taxon>Pseudonocardiales</taxon>
        <taxon>Pseudonocardiaceae</taxon>
        <taxon>Gandjariella</taxon>
    </lineage>
</organism>
<name>A0A4D4J7L2_9PSEU</name>
<evidence type="ECO:0000313" key="26">
    <source>
        <dbReference type="EMBL" id="GDY31494.1"/>
    </source>
</evidence>
<keyword evidence="6" id="KW-1003">Cell membrane</keyword>
<evidence type="ECO:0000256" key="5">
    <source>
        <dbReference type="ARBA" id="ARBA00012438"/>
    </source>
</evidence>
<evidence type="ECO:0000256" key="15">
    <source>
        <dbReference type="ARBA" id="ARBA00022912"/>
    </source>
</evidence>
<dbReference type="PRINTS" id="PR00344">
    <property type="entry name" value="BCTRLSENSOR"/>
</dbReference>
<dbReference type="RefSeq" id="WP_137814577.1">
    <property type="nucleotide sequence ID" value="NZ_BJFL01000015.1"/>
</dbReference>
<dbReference type="GO" id="GO:0005524">
    <property type="term" value="F:ATP binding"/>
    <property type="evidence" value="ECO:0007669"/>
    <property type="project" value="UniProtKB-KW"/>
</dbReference>
<dbReference type="InterPro" id="IPR005467">
    <property type="entry name" value="His_kinase_dom"/>
</dbReference>
<protein>
    <recommendedName>
        <fullName evidence="21">Signal transduction histidine-protein kinase/phosphatase MprB</fullName>
        <ecNumber evidence="5">2.7.13.3</ecNumber>
    </recommendedName>
    <alternativeName>
        <fullName evidence="22">Mycobacterial persistence regulator B</fullName>
    </alternativeName>
</protein>
<evidence type="ECO:0000256" key="3">
    <source>
        <dbReference type="ARBA" id="ARBA00001946"/>
    </source>
</evidence>
<dbReference type="Gene3D" id="3.30.565.10">
    <property type="entry name" value="Histidine kinase-like ATPase, C-terminal domain"/>
    <property type="match status" value="1"/>
</dbReference>
<dbReference type="SMART" id="SM00387">
    <property type="entry name" value="HATPase_c"/>
    <property type="match status" value="1"/>
</dbReference>
<evidence type="ECO:0000256" key="20">
    <source>
        <dbReference type="ARBA" id="ARBA00023211"/>
    </source>
</evidence>
<dbReference type="InterPro" id="IPR003594">
    <property type="entry name" value="HATPase_dom"/>
</dbReference>
<evidence type="ECO:0000256" key="11">
    <source>
        <dbReference type="ARBA" id="ARBA00022777"/>
    </source>
</evidence>
<dbReference type="SUPFAM" id="SSF47384">
    <property type="entry name" value="Homodimeric domain of signal transducing histidine kinase"/>
    <property type="match status" value="1"/>
</dbReference>
<evidence type="ECO:0000256" key="21">
    <source>
        <dbReference type="ARBA" id="ARBA00040454"/>
    </source>
</evidence>
<evidence type="ECO:0000259" key="24">
    <source>
        <dbReference type="PROSITE" id="PS50109"/>
    </source>
</evidence>
<evidence type="ECO:0000256" key="16">
    <source>
        <dbReference type="ARBA" id="ARBA00022989"/>
    </source>
</evidence>
<keyword evidence="14" id="KW-0460">Magnesium</keyword>
<evidence type="ECO:0000256" key="6">
    <source>
        <dbReference type="ARBA" id="ARBA00022475"/>
    </source>
</evidence>
<feature type="domain" description="Histidine kinase" evidence="24">
    <location>
        <begin position="229"/>
        <end position="426"/>
    </location>
</feature>
<evidence type="ECO:0000256" key="13">
    <source>
        <dbReference type="ARBA" id="ARBA00022840"/>
    </source>
</evidence>
<evidence type="ECO:0000256" key="1">
    <source>
        <dbReference type="ARBA" id="ARBA00000085"/>
    </source>
</evidence>
<keyword evidence="12" id="KW-0378">Hydrolase</keyword>
<comment type="subcellular location">
    <subcellularLocation>
        <location evidence="4">Cell membrane</location>
        <topology evidence="4">Multi-pass membrane protein</topology>
    </subcellularLocation>
</comment>
<keyword evidence="11 26" id="KW-0418">Kinase</keyword>
<evidence type="ECO:0000256" key="4">
    <source>
        <dbReference type="ARBA" id="ARBA00004651"/>
    </source>
</evidence>
<evidence type="ECO:0000259" key="25">
    <source>
        <dbReference type="PROSITE" id="PS50885"/>
    </source>
</evidence>
<evidence type="ECO:0000256" key="10">
    <source>
        <dbReference type="ARBA" id="ARBA00022741"/>
    </source>
</evidence>
<dbReference type="GO" id="GO:0000155">
    <property type="term" value="F:phosphorelay sensor kinase activity"/>
    <property type="evidence" value="ECO:0007669"/>
    <property type="project" value="InterPro"/>
</dbReference>
<keyword evidence="23" id="KW-0472">Membrane</keyword>
<keyword evidence="15" id="KW-0904">Protein phosphatase</keyword>
<evidence type="ECO:0000256" key="7">
    <source>
        <dbReference type="ARBA" id="ARBA00022553"/>
    </source>
</evidence>
<accession>A0A4D4J7L2</accession>
<dbReference type="Proteomes" id="UP000298860">
    <property type="component" value="Unassembled WGS sequence"/>
</dbReference>
<keyword evidence="27" id="KW-1185">Reference proteome</keyword>
<dbReference type="PANTHER" id="PTHR44936:SF9">
    <property type="entry name" value="SENSOR PROTEIN CREC"/>
    <property type="match status" value="1"/>
</dbReference>
<dbReference type="PANTHER" id="PTHR44936">
    <property type="entry name" value="SENSOR PROTEIN CREC"/>
    <property type="match status" value="1"/>
</dbReference>
<dbReference type="InterPro" id="IPR050980">
    <property type="entry name" value="2C_sensor_his_kinase"/>
</dbReference>
<dbReference type="PROSITE" id="PS50109">
    <property type="entry name" value="HIS_KIN"/>
    <property type="match status" value="1"/>
</dbReference>
<dbReference type="Pfam" id="PF00512">
    <property type="entry name" value="HisKA"/>
    <property type="match status" value="1"/>
</dbReference>
<dbReference type="OrthoDB" id="3206505at2"/>
<dbReference type="InterPro" id="IPR003660">
    <property type="entry name" value="HAMP_dom"/>
</dbReference>
<evidence type="ECO:0000256" key="22">
    <source>
        <dbReference type="ARBA" id="ARBA00041776"/>
    </source>
</evidence>
<evidence type="ECO:0000313" key="27">
    <source>
        <dbReference type="Proteomes" id="UP000298860"/>
    </source>
</evidence>
<dbReference type="EMBL" id="BJFL01000015">
    <property type="protein sequence ID" value="GDY31494.1"/>
    <property type="molecule type" value="Genomic_DNA"/>
</dbReference>
<feature type="transmembrane region" description="Helical" evidence="23">
    <location>
        <begin position="146"/>
        <end position="166"/>
    </location>
</feature>
<evidence type="ECO:0000256" key="18">
    <source>
        <dbReference type="ARBA" id="ARBA00023016"/>
    </source>
</evidence>
<gene>
    <name evidence="26" type="ORF">GTS_31270</name>
</gene>
<dbReference type="Gene3D" id="1.10.287.130">
    <property type="match status" value="1"/>
</dbReference>
<dbReference type="SUPFAM" id="SSF55874">
    <property type="entry name" value="ATPase domain of HSP90 chaperone/DNA topoisomerase II/histidine kinase"/>
    <property type="match status" value="1"/>
</dbReference>
<evidence type="ECO:0000256" key="23">
    <source>
        <dbReference type="SAM" id="Phobius"/>
    </source>
</evidence>
<reference evidence="27" key="1">
    <citation type="submission" date="2019-04" db="EMBL/GenBank/DDBJ databases">
        <title>Draft genome sequence of Pseudonocardiaceae bacterium SL3-2-4.</title>
        <authorList>
            <person name="Ningsih F."/>
            <person name="Yokota A."/>
            <person name="Sakai Y."/>
            <person name="Nanatani K."/>
            <person name="Yabe S."/>
            <person name="Oetari A."/>
            <person name="Sjamsuridzal W."/>
        </authorList>
    </citation>
    <scope>NUCLEOTIDE SEQUENCE [LARGE SCALE GENOMIC DNA]</scope>
    <source>
        <strain evidence="27">SL3-2-4</strain>
    </source>
</reference>
<dbReference type="SMART" id="SM00304">
    <property type="entry name" value="HAMP"/>
    <property type="match status" value="1"/>
</dbReference>
<proteinExistence type="predicted"/>
<evidence type="ECO:0000256" key="2">
    <source>
        <dbReference type="ARBA" id="ARBA00001936"/>
    </source>
</evidence>